<evidence type="ECO:0008006" key="4">
    <source>
        <dbReference type="Google" id="ProtNLM"/>
    </source>
</evidence>
<accession>A0A2R4X119</accession>
<dbReference type="Proteomes" id="UP000244727">
    <property type="component" value="Chromosome"/>
</dbReference>
<evidence type="ECO:0000313" key="3">
    <source>
        <dbReference type="Proteomes" id="UP000244727"/>
    </source>
</evidence>
<dbReference type="EMBL" id="CP028858">
    <property type="protein sequence ID" value="AWB27492.1"/>
    <property type="molecule type" value="Genomic_DNA"/>
</dbReference>
<evidence type="ECO:0000313" key="2">
    <source>
        <dbReference type="EMBL" id="AWB27492.1"/>
    </source>
</evidence>
<feature type="transmembrane region" description="Helical" evidence="1">
    <location>
        <begin position="38"/>
        <end position="56"/>
    </location>
</feature>
<feature type="transmembrane region" description="Helical" evidence="1">
    <location>
        <begin position="131"/>
        <end position="151"/>
    </location>
</feature>
<keyword evidence="1" id="KW-0812">Transmembrane</keyword>
<dbReference type="KEGG" id="harc:HARCEL1_07110"/>
<gene>
    <name evidence="2" type="ORF">HARCEL1_07110</name>
</gene>
<keyword evidence="1" id="KW-0472">Membrane</keyword>
<evidence type="ECO:0000256" key="1">
    <source>
        <dbReference type="SAM" id="Phobius"/>
    </source>
</evidence>
<proteinExistence type="predicted"/>
<organism evidence="2 3">
    <name type="scientific">Halococcoides cellulosivorans</name>
    <dbReference type="NCBI Taxonomy" id="1679096"/>
    <lineage>
        <taxon>Archaea</taxon>
        <taxon>Methanobacteriati</taxon>
        <taxon>Methanobacteriota</taxon>
        <taxon>Stenosarchaea group</taxon>
        <taxon>Halobacteria</taxon>
        <taxon>Halobacteriales</taxon>
        <taxon>Haloarculaceae</taxon>
        <taxon>Halococcoides</taxon>
    </lineage>
</organism>
<reference evidence="2 3" key="1">
    <citation type="submission" date="2018-04" db="EMBL/GenBank/DDBJ databases">
        <title>Halococcoides cellulosivorans gen. nov., sp. nov., an extremely halophilic cellulose-utilizing haloarchaeon from hypersaline lakes.</title>
        <authorList>
            <person name="Sorokin D.Y."/>
            <person name="Toshchakov S.V."/>
            <person name="Samarov N.I."/>
            <person name="Korzhenkov A."/>
            <person name="Kublanov I.V."/>
        </authorList>
    </citation>
    <scope>NUCLEOTIDE SEQUENCE [LARGE SCALE GENOMIC DNA]</scope>
    <source>
        <strain evidence="2 3">HArcel1</strain>
    </source>
</reference>
<name>A0A2R4X119_9EURY</name>
<protein>
    <recommendedName>
        <fullName evidence="4">DUF2238 domain-containing protein</fullName>
    </recommendedName>
</protein>
<feature type="transmembrane region" description="Helical" evidence="1">
    <location>
        <begin position="16"/>
        <end position="32"/>
    </location>
</feature>
<dbReference type="GeneID" id="36512263"/>
<feature type="transmembrane region" description="Helical" evidence="1">
    <location>
        <begin position="68"/>
        <end position="86"/>
    </location>
</feature>
<sequence>MRPDWLRLSADQQRRLTWLMQVVMVGLLFVGLERGSVAIVVNVAIGLAVIQIPSVLERDPSVAMDPRLTLWITTAVFLHSVGAVGLPGGSGLYKSVPYWDSITHTLSSSIVAAVGYATTRAIDEHTDRVRLPDRFVFVFVLLFVMAFGVAWEVMEFTTSRAATALGGAPVLTQYGIDDTMTDLLFNTAGALIVAALGSVYAIDELGLQSIVESLLDRVS</sequence>
<keyword evidence="1" id="KW-1133">Transmembrane helix</keyword>
<feature type="transmembrane region" description="Helical" evidence="1">
    <location>
        <begin position="183"/>
        <end position="202"/>
    </location>
</feature>
<keyword evidence="3" id="KW-1185">Reference proteome</keyword>
<dbReference type="Pfam" id="PF09997">
    <property type="entry name" value="DUF2238"/>
    <property type="match status" value="1"/>
</dbReference>
<dbReference type="AlphaFoldDB" id="A0A2R4X119"/>
<dbReference type="InterPro" id="IPR014509">
    <property type="entry name" value="YjdF-like"/>
</dbReference>
<dbReference type="RefSeq" id="WP_108381861.1">
    <property type="nucleotide sequence ID" value="NZ_CP028858.1"/>
</dbReference>